<dbReference type="AlphaFoldDB" id="A0A1I2GPL1"/>
<keyword evidence="2" id="KW-1185">Reference proteome</keyword>
<reference evidence="2" key="1">
    <citation type="submission" date="2016-10" db="EMBL/GenBank/DDBJ databases">
        <authorList>
            <person name="Varghese N."/>
            <person name="Submissions S."/>
        </authorList>
    </citation>
    <scope>NUCLEOTIDE SEQUENCE [LARGE SCALE GENOMIC DNA]</scope>
    <source>
        <strain evidence="2">DSM 11443</strain>
    </source>
</reference>
<organism evidence="1 2">
    <name type="scientific">Sulfitobacter brevis</name>
    <dbReference type="NCBI Taxonomy" id="74348"/>
    <lineage>
        <taxon>Bacteria</taxon>
        <taxon>Pseudomonadati</taxon>
        <taxon>Pseudomonadota</taxon>
        <taxon>Alphaproteobacteria</taxon>
        <taxon>Rhodobacterales</taxon>
        <taxon>Roseobacteraceae</taxon>
        <taxon>Sulfitobacter</taxon>
    </lineage>
</organism>
<dbReference type="Proteomes" id="UP000198977">
    <property type="component" value="Unassembled WGS sequence"/>
</dbReference>
<gene>
    <name evidence="1" type="ORF">SAMN04488523_1288</name>
</gene>
<name>A0A1I2GPL1_9RHOB</name>
<dbReference type="EMBL" id="FOMW01000028">
    <property type="protein sequence ID" value="SFF19535.1"/>
    <property type="molecule type" value="Genomic_DNA"/>
</dbReference>
<evidence type="ECO:0000313" key="2">
    <source>
        <dbReference type="Proteomes" id="UP000198977"/>
    </source>
</evidence>
<sequence length="62" mass="7064">MTSHNANLLEAVPINRLVCETSGITVGIEYRWNTGELAILWRDTIREDSVRLPIENRDKEPG</sequence>
<proteinExistence type="predicted"/>
<accession>A0A1I2GPL1</accession>
<evidence type="ECO:0000313" key="1">
    <source>
        <dbReference type="EMBL" id="SFF19535.1"/>
    </source>
</evidence>
<protein>
    <submittedName>
        <fullName evidence="1">Uncharacterized protein</fullName>
    </submittedName>
</protein>